<evidence type="ECO:0000313" key="3">
    <source>
        <dbReference type="Proteomes" id="UP000431922"/>
    </source>
</evidence>
<feature type="transmembrane region" description="Helical" evidence="1">
    <location>
        <begin position="104"/>
        <end position="122"/>
    </location>
</feature>
<name>A0A845B306_9SPHN</name>
<evidence type="ECO:0000256" key="1">
    <source>
        <dbReference type="SAM" id="Phobius"/>
    </source>
</evidence>
<dbReference type="Proteomes" id="UP000431922">
    <property type="component" value="Unassembled WGS sequence"/>
</dbReference>
<proteinExistence type="predicted"/>
<keyword evidence="1" id="KW-0472">Membrane</keyword>
<dbReference type="EMBL" id="WTYL01000002">
    <property type="protein sequence ID" value="MXP44524.1"/>
    <property type="molecule type" value="Genomic_DNA"/>
</dbReference>
<keyword evidence="3" id="KW-1185">Reference proteome</keyword>
<evidence type="ECO:0000313" key="2">
    <source>
        <dbReference type="EMBL" id="MXP44524.1"/>
    </source>
</evidence>
<organism evidence="2 3">
    <name type="scientific">Allopontixanthobacter sediminis</name>
    <dbReference type="NCBI Taxonomy" id="1689985"/>
    <lineage>
        <taxon>Bacteria</taxon>
        <taxon>Pseudomonadati</taxon>
        <taxon>Pseudomonadota</taxon>
        <taxon>Alphaproteobacteria</taxon>
        <taxon>Sphingomonadales</taxon>
        <taxon>Erythrobacteraceae</taxon>
        <taxon>Allopontixanthobacter</taxon>
    </lineage>
</organism>
<feature type="transmembrane region" description="Helical" evidence="1">
    <location>
        <begin position="76"/>
        <end position="98"/>
    </location>
</feature>
<comment type="caution">
    <text evidence="2">The sequence shown here is derived from an EMBL/GenBank/DDBJ whole genome shotgun (WGS) entry which is preliminary data.</text>
</comment>
<dbReference type="AlphaFoldDB" id="A0A845B306"/>
<accession>A0A845B306</accession>
<feature type="transmembrane region" description="Helical" evidence="1">
    <location>
        <begin position="12"/>
        <end position="28"/>
    </location>
</feature>
<dbReference type="RefSeq" id="WP_160756107.1">
    <property type="nucleotide sequence ID" value="NZ_WTYL01000002.1"/>
</dbReference>
<sequence length="144" mass="15519">MRPKSIILFERLYLASIAVTAINTWLTYDRTLGQMERDPTLGALGWGAGMFMAVLAVSLLVSLLLYYLVAYRANVIAKWVLVAFTAFGLLGVPGAFATLAGAELVTVLLLNLLALAAVVMLFRPDARDWFADSYGSDGDPSAGE</sequence>
<gene>
    <name evidence="2" type="ORF">GRI65_08645</name>
</gene>
<keyword evidence="1" id="KW-1133">Transmembrane helix</keyword>
<keyword evidence="1" id="KW-0812">Transmembrane</keyword>
<feature type="transmembrane region" description="Helical" evidence="1">
    <location>
        <begin position="48"/>
        <end position="69"/>
    </location>
</feature>
<dbReference type="OrthoDB" id="7509246at2"/>
<reference evidence="2 3" key="1">
    <citation type="submission" date="2019-12" db="EMBL/GenBank/DDBJ databases">
        <title>Genomic-based taxomic classification of the family Erythrobacteraceae.</title>
        <authorList>
            <person name="Xu L."/>
        </authorList>
    </citation>
    <scope>NUCLEOTIDE SEQUENCE [LARGE SCALE GENOMIC DNA]</scope>
    <source>
        <strain evidence="2 3">KCTC 42453</strain>
    </source>
</reference>
<protein>
    <submittedName>
        <fullName evidence="2">Uncharacterized protein</fullName>
    </submittedName>
</protein>